<evidence type="ECO:0000256" key="6">
    <source>
        <dbReference type="ARBA" id="ARBA00023136"/>
    </source>
</evidence>
<accession>A0ABV8JC08</accession>
<sequence>MSNAILAISIIWMFVFMYAILGSVDFGAGFWGMVYGRLKDNRAGALANRFLSPTWEVTNVFLVMLVVTLVVFFPSAVTSLALALLLPGSLVLILLTIRSALMVFAYSAPRFQNALSIVSGTTGLLIPALLVLVLPVVAGGFIDPADGRLLTGKLFSSRVTYTYLAFGLASELFLSAAFLADYSREAEDEEAYLVFRRHAIWLGPLTLLVGMVTVLSMGPEAGWLRANISENSGWFLASATAFLFGYSAYWWKTKRGQGAPRIAFTAFILQFVLASYAYGVSHLPYMIYPALTLQEGITNPSIFRSLLISYAIGLAILVPGFYLFWRLFLKDKRYLNRG</sequence>
<evidence type="ECO:0000256" key="5">
    <source>
        <dbReference type="ARBA" id="ARBA00022989"/>
    </source>
</evidence>
<dbReference type="Proteomes" id="UP001595843">
    <property type="component" value="Unassembled WGS sequence"/>
</dbReference>
<evidence type="ECO:0000256" key="3">
    <source>
        <dbReference type="ARBA" id="ARBA00022475"/>
    </source>
</evidence>
<name>A0ABV8JC08_9BACL</name>
<keyword evidence="8" id="KW-0560">Oxidoreductase</keyword>
<gene>
    <name evidence="8" type="ORF">ACFOUO_03425</name>
</gene>
<evidence type="ECO:0000256" key="2">
    <source>
        <dbReference type="ARBA" id="ARBA00007543"/>
    </source>
</evidence>
<evidence type="ECO:0000256" key="4">
    <source>
        <dbReference type="ARBA" id="ARBA00022692"/>
    </source>
</evidence>
<comment type="caution">
    <text evidence="8">The sequence shown here is derived from an EMBL/GenBank/DDBJ whole genome shotgun (WGS) entry which is preliminary data.</text>
</comment>
<feature type="transmembrane region" description="Helical" evidence="7">
    <location>
        <begin position="307"/>
        <end position="329"/>
    </location>
</feature>
<feature type="transmembrane region" description="Helical" evidence="7">
    <location>
        <begin position="161"/>
        <end position="179"/>
    </location>
</feature>
<evidence type="ECO:0000256" key="7">
    <source>
        <dbReference type="SAM" id="Phobius"/>
    </source>
</evidence>
<dbReference type="InterPro" id="IPR003317">
    <property type="entry name" value="Cyt-d_oxidase_su2"/>
</dbReference>
<feature type="transmembrane region" description="Helical" evidence="7">
    <location>
        <begin position="80"/>
        <end position="105"/>
    </location>
</feature>
<dbReference type="EC" id="1.10.3.-" evidence="8"/>
<evidence type="ECO:0000256" key="1">
    <source>
        <dbReference type="ARBA" id="ARBA00004651"/>
    </source>
</evidence>
<feature type="transmembrane region" description="Helical" evidence="7">
    <location>
        <begin position="6"/>
        <end position="34"/>
    </location>
</feature>
<keyword evidence="9" id="KW-1185">Reference proteome</keyword>
<evidence type="ECO:0000313" key="8">
    <source>
        <dbReference type="EMBL" id="MFC4075855.1"/>
    </source>
</evidence>
<keyword evidence="3" id="KW-1003">Cell membrane</keyword>
<protein>
    <submittedName>
        <fullName evidence="8">Cytochrome d ubiquinol oxidase subunit II</fullName>
        <ecNumber evidence="8">1.10.3.-</ecNumber>
    </submittedName>
</protein>
<feature type="transmembrane region" description="Helical" evidence="7">
    <location>
        <begin position="55"/>
        <end position="74"/>
    </location>
</feature>
<comment type="similarity">
    <text evidence="2">Belongs to the cytochrome ubiquinol oxidase subunit 2 family.</text>
</comment>
<feature type="transmembrane region" description="Helical" evidence="7">
    <location>
        <begin position="199"/>
        <end position="218"/>
    </location>
</feature>
<organism evidence="8 9">
    <name type="scientific">Salinithrix halophila</name>
    <dbReference type="NCBI Taxonomy" id="1485204"/>
    <lineage>
        <taxon>Bacteria</taxon>
        <taxon>Bacillati</taxon>
        <taxon>Bacillota</taxon>
        <taxon>Bacilli</taxon>
        <taxon>Bacillales</taxon>
        <taxon>Thermoactinomycetaceae</taxon>
        <taxon>Salinithrix</taxon>
    </lineage>
</organism>
<dbReference type="EMBL" id="JBHSAP010000007">
    <property type="protein sequence ID" value="MFC4075855.1"/>
    <property type="molecule type" value="Genomic_DNA"/>
</dbReference>
<feature type="transmembrane region" description="Helical" evidence="7">
    <location>
        <begin position="263"/>
        <end position="287"/>
    </location>
</feature>
<dbReference type="GO" id="GO:0016491">
    <property type="term" value="F:oxidoreductase activity"/>
    <property type="evidence" value="ECO:0007669"/>
    <property type="project" value="UniProtKB-KW"/>
</dbReference>
<feature type="transmembrane region" description="Helical" evidence="7">
    <location>
        <begin position="233"/>
        <end position="251"/>
    </location>
</feature>
<comment type="subcellular location">
    <subcellularLocation>
        <location evidence="1">Cell membrane</location>
        <topology evidence="1">Multi-pass membrane protein</topology>
    </subcellularLocation>
</comment>
<feature type="transmembrane region" description="Helical" evidence="7">
    <location>
        <begin position="117"/>
        <end position="141"/>
    </location>
</feature>
<keyword evidence="4 7" id="KW-0812">Transmembrane</keyword>
<dbReference type="RefSeq" id="WP_380702167.1">
    <property type="nucleotide sequence ID" value="NZ_JBHSAP010000007.1"/>
</dbReference>
<dbReference type="Pfam" id="PF02322">
    <property type="entry name" value="Cyt_bd_oxida_II"/>
    <property type="match status" value="1"/>
</dbReference>
<keyword evidence="5 7" id="KW-1133">Transmembrane helix</keyword>
<keyword evidence="6 7" id="KW-0472">Membrane</keyword>
<reference evidence="9" key="1">
    <citation type="journal article" date="2019" name="Int. J. Syst. Evol. Microbiol.">
        <title>The Global Catalogue of Microorganisms (GCM) 10K type strain sequencing project: providing services to taxonomists for standard genome sequencing and annotation.</title>
        <authorList>
            <consortium name="The Broad Institute Genomics Platform"/>
            <consortium name="The Broad Institute Genome Sequencing Center for Infectious Disease"/>
            <person name="Wu L."/>
            <person name="Ma J."/>
        </authorList>
    </citation>
    <scope>NUCLEOTIDE SEQUENCE [LARGE SCALE GENOMIC DNA]</scope>
    <source>
        <strain evidence="9">IBRC-M 10813</strain>
    </source>
</reference>
<evidence type="ECO:0000313" key="9">
    <source>
        <dbReference type="Proteomes" id="UP001595843"/>
    </source>
</evidence>
<proteinExistence type="inferred from homology"/>